<dbReference type="EMBL" id="CM045772">
    <property type="protein sequence ID" value="KAI7985390.1"/>
    <property type="molecule type" value="Genomic_DNA"/>
</dbReference>
<evidence type="ECO:0000313" key="1">
    <source>
        <dbReference type="EMBL" id="KAI7985390.1"/>
    </source>
</evidence>
<dbReference type="Proteomes" id="UP001060215">
    <property type="component" value="Chromosome 15"/>
</dbReference>
<reference evidence="1 2" key="1">
    <citation type="journal article" date="2022" name="Plant J.">
        <title>Chromosome-level genome of Camellia lanceoleosa provides a valuable resource for understanding genome evolution and self-incompatibility.</title>
        <authorList>
            <person name="Gong W."/>
            <person name="Xiao S."/>
            <person name="Wang L."/>
            <person name="Liao Z."/>
            <person name="Chang Y."/>
            <person name="Mo W."/>
            <person name="Hu G."/>
            <person name="Li W."/>
            <person name="Zhao G."/>
            <person name="Zhu H."/>
            <person name="Hu X."/>
            <person name="Ji K."/>
            <person name="Xiang X."/>
            <person name="Song Q."/>
            <person name="Yuan D."/>
            <person name="Jin S."/>
            <person name="Zhang L."/>
        </authorList>
    </citation>
    <scope>NUCLEOTIDE SEQUENCE [LARGE SCALE GENOMIC DNA]</scope>
    <source>
        <strain evidence="1">SQ_2022a</strain>
    </source>
</reference>
<proteinExistence type="predicted"/>
<comment type="caution">
    <text evidence="1">The sequence shown here is derived from an EMBL/GenBank/DDBJ whole genome shotgun (WGS) entry which is preliminary data.</text>
</comment>
<evidence type="ECO:0000313" key="2">
    <source>
        <dbReference type="Proteomes" id="UP001060215"/>
    </source>
</evidence>
<keyword evidence="2" id="KW-1185">Reference proteome</keyword>
<name>A0ACC0FA32_9ERIC</name>
<gene>
    <name evidence="1" type="ORF">LOK49_LG14G02110</name>
</gene>
<protein>
    <submittedName>
        <fullName evidence="1">Midasin</fullName>
    </submittedName>
</protein>
<accession>A0ACC0FA32</accession>
<sequence length="173" mass="20048">MEPTLASRLKGDYKTGKRINMKKVIPYIASHYQKDKIWPRHTRPNKRDYQVVIVVDDSCSMSEFHCGDIVVEALVMMVSSLTFKQGNTIADEPMVDLLKYVNNILDAVVVNLRLPSRQNPLQQLVLIISDGRFHEKTHSPFSFYIVLRDIEALPRTLADLLRQWFELMQSSRD</sequence>
<organism evidence="1 2">
    <name type="scientific">Camellia lanceoleosa</name>
    <dbReference type="NCBI Taxonomy" id="1840588"/>
    <lineage>
        <taxon>Eukaryota</taxon>
        <taxon>Viridiplantae</taxon>
        <taxon>Streptophyta</taxon>
        <taxon>Embryophyta</taxon>
        <taxon>Tracheophyta</taxon>
        <taxon>Spermatophyta</taxon>
        <taxon>Magnoliopsida</taxon>
        <taxon>eudicotyledons</taxon>
        <taxon>Gunneridae</taxon>
        <taxon>Pentapetalae</taxon>
        <taxon>asterids</taxon>
        <taxon>Ericales</taxon>
        <taxon>Theaceae</taxon>
        <taxon>Camellia</taxon>
    </lineage>
</organism>